<dbReference type="AlphaFoldDB" id="A0A938WXN2"/>
<dbReference type="InterPro" id="IPR007921">
    <property type="entry name" value="CHAP_dom"/>
</dbReference>
<keyword evidence="4" id="KW-1185">Reference proteome</keyword>
<name>A0A938WXN2_9BIFI</name>
<proteinExistence type="predicted"/>
<evidence type="ECO:0000313" key="3">
    <source>
        <dbReference type="EMBL" id="MBM6699796.1"/>
    </source>
</evidence>
<reference evidence="3" key="1">
    <citation type="submission" date="2020-08" db="EMBL/GenBank/DDBJ databases">
        <authorList>
            <person name="Cejkova D."/>
            <person name="Kubasova T."/>
            <person name="Jahodarova E."/>
            <person name="Rychlik I."/>
        </authorList>
    </citation>
    <scope>NUCLEOTIDE SEQUENCE</scope>
    <source>
        <strain evidence="3">An836</strain>
    </source>
</reference>
<evidence type="ECO:0000313" key="4">
    <source>
        <dbReference type="Proteomes" id="UP000718821"/>
    </source>
</evidence>
<dbReference type="SUPFAM" id="SSF54001">
    <property type="entry name" value="Cysteine proteinases"/>
    <property type="match status" value="1"/>
</dbReference>
<dbReference type="PROSITE" id="PS50911">
    <property type="entry name" value="CHAP"/>
    <property type="match status" value="1"/>
</dbReference>
<evidence type="ECO:0000256" key="1">
    <source>
        <dbReference type="SAM" id="MobiDB-lite"/>
    </source>
</evidence>
<gene>
    <name evidence="3" type="ORF">H7U32_05600</name>
</gene>
<dbReference type="Gene3D" id="3.90.1720.10">
    <property type="entry name" value="endopeptidase domain like (from Nostoc punctiforme)"/>
    <property type="match status" value="1"/>
</dbReference>
<sequence length="336" mass="35059">MKHAAHKAPKGASRTMTKAVSRARRGASHSVAAVIEAQKAEHNGAVVALDAAVASKLNEIAPMSRRAMREAARANERRNVLIGSASLAALVGAAATTMSFANPKAAPALAGETTMTSQITPVADTDSAAASRGEARPALDGTQNVDADENGVDHVQGEEATSAVATQSTTNSGSWGLSDAESNLDAAQLTKALAANPNVAKLVDQDQGLLPAGFDPNHATGDSGCAYEFSQCTWWAYTRRHQLGLPVGSYLGNGGQWASSARALGYWVDNTPRHVGDIIVFQPGQEGSSAVYGHVAIVEAINPDGSITTSECGASYHGKTFSRTFTNVHDFQYIHY</sequence>
<dbReference type="RefSeq" id="WP_204468809.1">
    <property type="nucleotide sequence ID" value="NZ_JACLYU010000008.1"/>
</dbReference>
<feature type="region of interest" description="Disordered" evidence="1">
    <location>
        <begin position="158"/>
        <end position="177"/>
    </location>
</feature>
<dbReference type="Proteomes" id="UP000718821">
    <property type="component" value="Unassembled WGS sequence"/>
</dbReference>
<feature type="domain" description="Peptidase C51" evidence="2">
    <location>
        <begin position="207"/>
        <end position="335"/>
    </location>
</feature>
<evidence type="ECO:0000259" key="2">
    <source>
        <dbReference type="PROSITE" id="PS50911"/>
    </source>
</evidence>
<dbReference type="EMBL" id="JACLYU010000008">
    <property type="protein sequence ID" value="MBM6699796.1"/>
    <property type="molecule type" value="Genomic_DNA"/>
</dbReference>
<reference evidence="3" key="2">
    <citation type="journal article" date="2021" name="Sci. Rep.">
        <title>The distribution of antibiotic resistance genes in chicken gut microbiota commensals.</title>
        <authorList>
            <person name="Juricova H."/>
            <person name="Matiasovicova J."/>
            <person name="Kubasova T."/>
            <person name="Cejkova D."/>
            <person name="Rychlik I."/>
        </authorList>
    </citation>
    <scope>NUCLEOTIDE SEQUENCE</scope>
    <source>
        <strain evidence="3">An836</strain>
    </source>
</reference>
<dbReference type="Pfam" id="PF05257">
    <property type="entry name" value="CHAP"/>
    <property type="match status" value="1"/>
</dbReference>
<accession>A0A938WXN2</accession>
<comment type="caution">
    <text evidence="3">The sequence shown here is derived from an EMBL/GenBank/DDBJ whole genome shotgun (WGS) entry which is preliminary data.</text>
</comment>
<protein>
    <submittedName>
        <fullName evidence="3">CHAP domain-containing protein</fullName>
    </submittedName>
</protein>
<feature type="compositionally biased region" description="Polar residues" evidence="1">
    <location>
        <begin position="163"/>
        <end position="175"/>
    </location>
</feature>
<feature type="region of interest" description="Disordered" evidence="1">
    <location>
        <begin position="116"/>
        <end position="149"/>
    </location>
</feature>
<feature type="region of interest" description="Disordered" evidence="1">
    <location>
        <begin position="1"/>
        <end position="25"/>
    </location>
</feature>
<dbReference type="InterPro" id="IPR038765">
    <property type="entry name" value="Papain-like_cys_pep_sf"/>
</dbReference>
<organism evidence="3 4">
    <name type="scientific">Bifidobacterium pullorum subsp. saeculare</name>
    <dbReference type="NCBI Taxonomy" id="78257"/>
    <lineage>
        <taxon>Bacteria</taxon>
        <taxon>Bacillati</taxon>
        <taxon>Actinomycetota</taxon>
        <taxon>Actinomycetes</taxon>
        <taxon>Bifidobacteriales</taxon>
        <taxon>Bifidobacteriaceae</taxon>
        <taxon>Bifidobacterium</taxon>
    </lineage>
</organism>